<gene>
    <name evidence="2" type="ORF">BU52_29805</name>
</gene>
<accession>A0A081XJ33</accession>
<dbReference type="InterPro" id="IPR050491">
    <property type="entry name" value="AmpC-like"/>
</dbReference>
<dbReference type="PANTHER" id="PTHR46825">
    <property type="entry name" value="D-ALANYL-D-ALANINE-CARBOXYPEPTIDASE/ENDOPEPTIDASE AMPH"/>
    <property type="match status" value="1"/>
</dbReference>
<dbReference type="Gene3D" id="3.40.710.10">
    <property type="entry name" value="DD-peptidase/beta-lactamase superfamily"/>
    <property type="match status" value="1"/>
</dbReference>
<evidence type="ECO:0000313" key="2">
    <source>
        <dbReference type="EMBL" id="KES03556.1"/>
    </source>
</evidence>
<feature type="domain" description="Beta-lactamase-related" evidence="1">
    <location>
        <begin position="16"/>
        <end position="321"/>
    </location>
</feature>
<dbReference type="InterPro" id="IPR012338">
    <property type="entry name" value="Beta-lactam/transpept-like"/>
</dbReference>
<dbReference type="Pfam" id="PF00144">
    <property type="entry name" value="Beta-lactamase"/>
    <property type="match status" value="1"/>
</dbReference>
<organism evidence="2 3">
    <name type="scientific">Streptomyces toyocaensis</name>
    <dbReference type="NCBI Taxonomy" id="55952"/>
    <lineage>
        <taxon>Bacteria</taxon>
        <taxon>Bacillati</taxon>
        <taxon>Actinomycetota</taxon>
        <taxon>Actinomycetes</taxon>
        <taxon>Kitasatosporales</taxon>
        <taxon>Streptomycetaceae</taxon>
        <taxon>Streptomyces</taxon>
    </lineage>
</organism>
<comment type="caution">
    <text evidence="2">The sequence shown here is derived from an EMBL/GenBank/DDBJ whole genome shotgun (WGS) entry which is preliminary data.</text>
</comment>
<proteinExistence type="predicted"/>
<dbReference type="AlphaFoldDB" id="A0A081XJ33"/>
<reference evidence="2 3" key="1">
    <citation type="submission" date="2014-02" db="EMBL/GenBank/DDBJ databases">
        <title>The genome announcement of Streptomyces toyocaensis NRRL15009.</title>
        <authorList>
            <person name="Hong H.-J."/>
            <person name="Kwun M.J."/>
        </authorList>
    </citation>
    <scope>NUCLEOTIDE SEQUENCE [LARGE SCALE GENOMIC DNA]</scope>
    <source>
        <strain evidence="2 3">NRRL 15009</strain>
    </source>
</reference>
<keyword evidence="3" id="KW-1185">Reference proteome</keyword>
<dbReference type="PANTHER" id="PTHR46825:SF7">
    <property type="entry name" value="D-ALANYL-D-ALANINE CARBOXYPEPTIDASE"/>
    <property type="match status" value="1"/>
</dbReference>
<dbReference type="eggNOG" id="COG1680">
    <property type="taxonomic scope" value="Bacteria"/>
</dbReference>
<dbReference type="InterPro" id="IPR001466">
    <property type="entry name" value="Beta-lactam-related"/>
</dbReference>
<name>A0A081XJ33_STRTO</name>
<sequence>MGVLAQSSGPQSSRYATVGVADTATKRPVRPGDRFRIASVTKTFVSTVVLQLAGEGRLSLDDTVEDWLPGVISGNGNDGGRITVRHLLNHTSGLYSYTRDIPVLNTRAGYLAQRYTTWTDSQLVGMAMRHAPDFAPGTGWAYSNTNYIVAGMIIEKATGNTWEREVTRRIVRPLHLRHTSAPATRPDIPGNHLKGYSAFDDGKPAIDVTEFNPSAAGAAGGMISTSADLTRFYSALMKGRLLKPAQMAEMRTTVRAAQLDAVWPGVRYGLGLMQVPLSCGGSYYSHAGDIAGYMTRTGVSGDGRHVVVVEATGDGSAPDLDTMHVTNTLIDEQLCAADRER</sequence>
<protein>
    <submittedName>
        <fullName evidence="2">Beta-lactamase</fullName>
    </submittedName>
</protein>
<dbReference type="SUPFAM" id="SSF56601">
    <property type="entry name" value="beta-lactamase/transpeptidase-like"/>
    <property type="match status" value="1"/>
</dbReference>
<evidence type="ECO:0000313" key="3">
    <source>
        <dbReference type="Proteomes" id="UP000028341"/>
    </source>
</evidence>
<evidence type="ECO:0000259" key="1">
    <source>
        <dbReference type="Pfam" id="PF00144"/>
    </source>
</evidence>
<dbReference type="Proteomes" id="UP000028341">
    <property type="component" value="Unassembled WGS sequence"/>
</dbReference>
<dbReference type="EMBL" id="JFCB01000039">
    <property type="protein sequence ID" value="KES03556.1"/>
    <property type="molecule type" value="Genomic_DNA"/>
</dbReference>
<dbReference type="STRING" id="55952.BU52_29805"/>